<dbReference type="GO" id="GO:0070129">
    <property type="term" value="P:regulation of mitochondrial translation"/>
    <property type="evidence" value="ECO:0007669"/>
    <property type="project" value="TreeGrafter"/>
</dbReference>
<evidence type="ECO:0008006" key="5">
    <source>
        <dbReference type="Google" id="ProtNLM"/>
    </source>
</evidence>
<accession>A0A6G0U2N8</accession>
<dbReference type="Pfam" id="PF01535">
    <property type="entry name" value="PPR"/>
    <property type="match status" value="4"/>
</dbReference>
<dbReference type="InterPro" id="IPR011990">
    <property type="entry name" value="TPR-like_helical_dom_sf"/>
</dbReference>
<keyword evidence="4" id="KW-1185">Reference proteome</keyword>
<sequence>MSVIIQCSKHIRTAYNLSRHRISNTLISNTNSHISHKRFPENNNASIPYCNSNILPNRSFFSSAIRLSSSANKIDDYIKKLDFDLRRMGRISKREIEEILNEIMITKTATPSQSLMVLRCCGSLVPDELPENRTILVQKIWQAINEIGVPLDISHYNTLLKVYLENNYTFSPTEFLEDLEKKGITPNRVTFQHLITGYCQNGDIAGASRILEYMRDKELPINKIVFNALVMGHSQNSDMESAEGVLNVMKESNLEPTSDTYTLLASGYAKNGDIGKVVDVLDICDNKEIYLSDREYLDIVYSLTINGHGDKIEQIMTRIPKTSGYNQDAINCIYKLVTTGNEEIAFKLFDTMTKPLKADGTSPPIGRFLIGHLTKVNSSLDNVIGFCKKLVSEGTNSKAFEIATEMALKNGSIDIALGMFKYLKELDQPIRQHYFWPIFVAKNKQNDLQGLKDVLSIMINEYEINPNIDTLRFYILPAMFKNDINGTKIINELQSLGIPTGTTTHAIVLYLLSEKKIRQAADIAATSRAFYVPSLIRRPLVNAFLVSNDVTSFIVLLQQICNGFSRYSLVTAPELSKQDKFDKNSIHTEEQITEMREFISQVLTDIVRNLKNTSGVVEIIQELLENMYGKGLGINSFASEQVQNHLQGKLTFEITSLLENLMDSNLVLKAELSVKPGGYTLSNVDENTLERIVNKAEASGDSKNGTKRQLLNVYCKNNNLEKASAFKDKLSAEGFNFPPGSMVLLIDMYLNHNKLAEAKQIFHELKTNNPEFTLDKFKVIKMTEVIARTDGIEDAIDFLSSFKQFDDNTEFTSFQHANVCWKLLNTVAESGNVENTQKIFDLIINNNYITVSNILLGPLIKVHIVNNNIKGALEKFEWCCKTYRCTPWKNELALKFIQAEDAISLQVLTDLSTTVHGEVNSLYDLMFAFIECDRVKQARKILETPGLRTRQDRINSACAKYGSDNAEESLIRLLEVTKNIGQFDRTNIFNELLKLYSKNNKVEEAMALWTQMQEEDCQPSDHFMWSLSELLKKNELEVPFTVKQPKEKVLDVPSDANKTLSTDLESCIKNNNITQALVLRKTLHSKGFNINSSSESKIIEMLTREKRLKEAFEIAKSMLESNRPITKSILAFLVKNLSEAGNIESLEYLNDKVTKVMGNKLNMNNKIFNAYQSNGNINDLLARLETSIDENINDINKLSKVIKNVPGGNLVNVLNHDSSFIPIIERLHTKVSPFGYKIFANSLWSHFMLNKKFDEAFNIAHEFENEKFIQYRQLLSNIRSNHNIELGYKLLEVLPKFKAANQNANLGLVYSAIIDSYVNQGNVNEASKVLDKALEKITLNNINKSALIRIKDNLESRGETFKYNIDNLAKKTNFKNSRSDSEDSSDSSDDEKVAKV</sequence>
<dbReference type="Gene3D" id="1.25.40.10">
    <property type="entry name" value="Tetratricopeptide repeat domain"/>
    <property type="match status" value="4"/>
</dbReference>
<evidence type="ECO:0000313" key="4">
    <source>
        <dbReference type="Proteomes" id="UP000475862"/>
    </source>
</evidence>
<comment type="caution">
    <text evidence="3">The sequence shown here is derived from an EMBL/GenBank/DDBJ whole genome shotgun (WGS) entry which is preliminary data.</text>
</comment>
<organism evidence="3 4">
    <name type="scientific">Aphis glycines</name>
    <name type="common">Soybean aphid</name>
    <dbReference type="NCBI Taxonomy" id="307491"/>
    <lineage>
        <taxon>Eukaryota</taxon>
        <taxon>Metazoa</taxon>
        <taxon>Ecdysozoa</taxon>
        <taxon>Arthropoda</taxon>
        <taxon>Hexapoda</taxon>
        <taxon>Insecta</taxon>
        <taxon>Pterygota</taxon>
        <taxon>Neoptera</taxon>
        <taxon>Paraneoptera</taxon>
        <taxon>Hemiptera</taxon>
        <taxon>Sternorrhyncha</taxon>
        <taxon>Aphidomorpha</taxon>
        <taxon>Aphidoidea</taxon>
        <taxon>Aphididae</taxon>
        <taxon>Aphidini</taxon>
        <taxon>Aphis</taxon>
        <taxon>Aphis</taxon>
    </lineage>
</organism>
<dbReference type="PANTHER" id="PTHR46669:SF1">
    <property type="entry name" value="LEUCINE-RICH PPR MOTIF-CONTAINING PROTEIN, MITOCHONDRIAL"/>
    <property type="match status" value="1"/>
</dbReference>
<feature type="repeat" description="PPR" evidence="1">
    <location>
        <begin position="187"/>
        <end position="221"/>
    </location>
</feature>
<dbReference type="PANTHER" id="PTHR46669">
    <property type="entry name" value="LEUCINE-RICH PPR MOTIF-CONTAINING PROTEIN, MITOCHONDRIAL"/>
    <property type="match status" value="1"/>
</dbReference>
<dbReference type="Proteomes" id="UP000475862">
    <property type="component" value="Unassembled WGS sequence"/>
</dbReference>
<proteinExistence type="predicted"/>
<dbReference type="EMBL" id="VYZN01000009">
    <property type="protein sequence ID" value="KAE9543344.1"/>
    <property type="molecule type" value="Genomic_DNA"/>
</dbReference>
<dbReference type="Pfam" id="PF13812">
    <property type="entry name" value="PPR_3"/>
    <property type="match status" value="1"/>
</dbReference>
<evidence type="ECO:0000313" key="3">
    <source>
        <dbReference type="EMBL" id="KAE9543344.1"/>
    </source>
</evidence>
<reference evidence="3 4" key="1">
    <citation type="submission" date="2019-08" db="EMBL/GenBank/DDBJ databases">
        <title>The genome of the soybean aphid Biotype 1, its phylome, world population structure and adaptation to the North American continent.</title>
        <authorList>
            <person name="Giordano R."/>
            <person name="Donthu R.K."/>
            <person name="Hernandez A.G."/>
            <person name="Wright C.L."/>
            <person name="Zimin A.V."/>
        </authorList>
    </citation>
    <scope>NUCLEOTIDE SEQUENCE [LARGE SCALE GENOMIC DNA]</scope>
    <source>
        <tissue evidence="3">Whole aphids</tissue>
    </source>
</reference>
<dbReference type="GO" id="GO:0005634">
    <property type="term" value="C:nucleus"/>
    <property type="evidence" value="ECO:0007669"/>
    <property type="project" value="TreeGrafter"/>
</dbReference>
<dbReference type="GO" id="GO:0003730">
    <property type="term" value="F:mRNA 3'-UTR binding"/>
    <property type="evidence" value="ECO:0007669"/>
    <property type="project" value="TreeGrafter"/>
</dbReference>
<dbReference type="OrthoDB" id="185373at2759"/>
<dbReference type="InterPro" id="IPR033490">
    <property type="entry name" value="LRP130"/>
</dbReference>
<dbReference type="NCBIfam" id="TIGR00756">
    <property type="entry name" value="PPR"/>
    <property type="match status" value="3"/>
</dbReference>
<dbReference type="InterPro" id="IPR002885">
    <property type="entry name" value="PPR_rpt"/>
</dbReference>
<evidence type="ECO:0000256" key="1">
    <source>
        <dbReference type="PROSITE-ProRule" id="PRU00708"/>
    </source>
</evidence>
<gene>
    <name evidence="3" type="ORF">AGLY_003255</name>
</gene>
<protein>
    <recommendedName>
        <fullName evidence="5">Pentacotripeptide-repeat region of PRORP domain-containing protein</fullName>
    </recommendedName>
</protein>
<feature type="repeat" description="PPR" evidence="1">
    <location>
        <begin position="985"/>
        <end position="1019"/>
    </location>
</feature>
<dbReference type="PROSITE" id="PS51375">
    <property type="entry name" value="PPR"/>
    <property type="match status" value="4"/>
</dbReference>
<feature type="region of interest" description="Disordered" evidence="2">
    <location>
        <begin position="1374"/>
        <end position="1396"/>
    </location>
</feature>
<feature type="repeat" description="PPR" evidence="1">
    <location>
        <begin position="152"/>
        <end position="186"/>
    </location>
</feature>
<dbReference type="GO" id="GO:0005739">
    <property type="term" value="C:mitochondrion"/>
    <property type="evidence" value="ECO:0007669"/>
    <property type="project" value="TreeGrafter"/>
</dbReference>
<name>A0A6G0U2N8_APHGL</name>
<evidence type="ECO:0000256" key="2">
    <source>
        <dbReference type="SAM" id="MobiDB-lite"/>
    </source>
</evidence>
<feature type="repeat" description="PPR" evidence="1">
    <location>
        <begin position="222"/>
        <end position="256"/>
    </location>
</feature>